<feature type="transmembrane region" description="Helical" evidence="6">
    <location>
        <begin position="229"/>
        <end position="248"/>
    </location>
</feature>
<organism evidence="7 8">
    <name type="scientific">Nocardioides guangzhouensis</name>
    <dbReference type="NCBI Taxonomy" id="2497878"/>
    <lineage>
        <taxon>Bacteria</taxon>
        <taxon>Bacillati</taxon>
        <taxon>Actinomycetota</taxon>
        <taxon>Actinomycetes</taxon>
        <taxon>Propionibacteriales</taxon>
        <taxon>Nocardioidaceae</taxon>
        <taxon>Nocardioides</taxon>
    </lineage>
</organism>
<feature type="transmembrane region" description="Helical" evidence="6">
    <location>
        <begin position="319"/>
        <end position="339"/>
    </location>
</feature>
<feature type="transmembrane region" description="Helical" evidence="6">
    <location>
        <begin position="135"/>
        <end position="157"/>
    </location>
</feature>
<keyword evidence="2" id="KW-1003">Cell membrane</keyword>
<feature type="transmembrane region" description="Helical" evidence="6">
    <location>
        <begin position="74"/>
        <end position="96"/>
    </location>
</feature>
<evidence type="ECO:0000313" key="7">
    <source>
        <dbReference type="EMBL" id="RYP81488.1"/>
    </source>
</evidence>
<feature type="transmembrane region" description="Helical" evidence="6">
    <location>
        <begin position="441"/>
        <end position="458"/>
    </location>
</feature>
<feature type="transmembrane region" description="Helical" evidence="6">
    <location>
        <begin position="374"/>
        <end position="394"/>
    </location>
</feature>
<feature type="transmembrane region" description="Helical" evidence="6">
    <location>
        <begin position="351"/>
        <end position="368"/>
    </location>
</feature>
<keyword evidence="8" id="KW-1185">Reference proteome</keyword>
<evidence type="ECO:0000256" key="2">
    <source>
        <dbReference type="ARBA" id="ARBA00022475"/>
    </source>
</evidence>
<keyword evidence="4 6" id="KW-1133">Transmembrane helix</keyword>
<name>A0A4Q4Z2D5_9ACTN</name>
<evidence type="ECO:0000256" key="5">
    <source>
        <dbReference type="ARBA" id="ARBA00023136"/>
    </source>
</evidence>
<dbReference type="RefSeq" id="WP_134720929.1">
    <property type="nucleotide sequence ID" value="NZ_SDKM01000066.1"/>
</dbReference>
<proteinExistence type="predicted"/>
<gene>
    <name evidence="7" type="ORF">EKO23_23550</name>
</gene>
<evidence type="ECO:0000256" key="3">
    <source>
        <dbReference type="ARBA" id="ARBA00022692"/>
    </source>
</evidence>
<reference evidence="7 8" key="1">
    <citation type="submission" date="2019-01" db="EMBL/GenBank/DDBJ databases">
        <title>Nocardioides guangzhouensis sp. nov., an actinobacterium isolated from soil.</title>
        <authorList>
            <person name="Fu Y."/>
            <person name="Cai Y."/>
            <person name="Lin Z."/>
            <person name="Chen P."/>
        </authorList>
    </citation>
    <scope>NUCLEOTIDE SEQUENCE [LARGE SCALE GENOMIC DNA]</scope>
    <source>
        <strain evidence="7 8">130</strain>
    </source>
</reference>
<evidence type="ECO:0000313" key="8">
    <source>
        <dbReference type="Proteomes" id="UP000295198"/>
    </source>
</evidence>
<feature type="transmembrane region" description="Helical" evidence="6">
    <location>
        <begin position="102"/>
        <end position="123"/>
    </location>
</feature>
<feature type="non-terminal residue" evidence="7">
    <location>
        <position position="1"/>
    </location>
</feature>
<sequence>LDRPCGAGGFETGSFLALLNNRSRLGGFETGSFLALLNQRCGAAPYDHAVSTTGERRETAPGGLLRDPEFLRYLVGRMLSGAGNVATLLALPVLVYRASDSASLTALVAACEAAPYLVFGLFAGALTDRWNRKKVMIAADLASTALLLTIPLAHVFAEVRVPHVLAVAFLGPTIGVFFDGAVFGAVPMLVGRDRIAAANSYVWSLQSVIEIVVPSLVGVLLAFVHPAWLLGFDAATFALSAMLLAGIHRPMYDATRARAALTVRQVFRDIGEGIDYLVHHPGVRTMTIIGFLQCVGGGGFMALYVVWVDRVLGLGTEGWRFGAVYAAWAVGSLAASLALPRLVRFVSPARIALVALPVNAALWFAVLLQETWWVAGLLMIGWSVAYTMVAINSITYRQQVTPEHLLGRVNTAGRMLSWGMGWTGGAFLAGLAVHGLGLRPALVAFGCASLVAVAVAWTSPLRTANGDPGTG</sequence>
<dbReference type="GO" id="GO:0005886">
    <property type="term" value="C:plasma membrane"/>
    <property type="evidence" value="ECO:0007669"/>
    <property type="project" value="UniProtKB-SubCell"/>
</dbReference>
<dbReference type="Pfam" id="PF07690">
    <property type="entry name" value="MFS_1"/>
    <property type="match status" value="1"/>
</dbReference>
<dbReference type="OrthoDB" id="9815525at2"/>
<protein>
    <submittedName>
        <fullName evidence="7">MFS transporter</fullName>
    </submittedName>
</protein>
<dbReference type="InterPro" id="IPR011701">
    <property type="entry name" value="MFS"/>
</dbReference>
<accession>A0A4Q4Z2D5</accession>
<feature type="transmembrane region" description="Helical" evidence="6">
    <location>
        <begin position="415"/>
        <end position="435"/>
    </location>
</feature>
<dbReference type="Proteomes" id="UP000295198">
    <property type="component" value="Unassembled WGS sequence"/>
</dbReference>
<keyword evidence="3 6" id="KW-0812">Transmembrane</keyword>
<dbReference type="Gene3D" id="1.20.1250.20">
    <property type="entry name" value="MFS general substrate transporter like domains"/>
    <property type="match status" value="1"/>
</dbReference>
<dbReference type="CDD" id="cd06173">
    <property type="entry name" value="MFS_MefA_like"/>
    <property type="match status" value="1"/>
</dbReference>
<feature type="transmembrane region" description="Helical" evidence="6">
    <location>
        <begin position="288"/>
        <end position="307"/>
    </location>
</feature>
<dbReference type="EMBL" id="SDKM01000066">
    <property type="protein sequence ID" value="RYP81488.1"/>
    <property type="molecule type" value="Genomic_DNA"/>
</dbReference>
<feature type="transmembrane region" description="Helical" evidence="6">
    <location>
        <begin position="202"/>
        <end position="223"/>
    </location>
</feature>
<dbReference type="InterPro" id="IPR036259">
    <property type="entry name" value="MFS_trans_sf"/>
</dbReference>
<evidence type="ECO:0000256" key="1">
    <source>
        <dbReference type="ARBA" id="ARBA00004651"/>
    </source>
</evidence>
<evidence type="ECO:0000256" key="6">
    <source>
        <dbReference type="SAM" id="Phobius"/>
    </source>
</evidence>
<evidence type="ECO:0000256" key="4">
    <source>
        <dbReference type="ARBA" id="ARBA00022989"/>
    </source>
</evidence>
<keyword evidence="5 6" id="KW-0472">Membrane</keyword>
<comment type="subcellular location">
    <subcellularLocation>
        <location evidence="1">Cell membrane</location>
        <topology evidence="1">Multi-pass membrane protein</topology>
    </subcellularLocation>
</comment>
<comment type="caution">
    <text evidence="7">The sequence shown here is derived from an EMBL/GenBank/DDBJ whole genome shotgun (WGS) entry which is preliminary data.</text>
</comment>
<feature type="transmembrane region" description="Helical" evidence="6">
    <location>
        <begin position="163"/>
        <end position="190"/>
    </location>
</feature>
<dbReference type="PANTHER" id="PTHR23513:SF6">
    <property type="entry name" value="MAJOR FACILITATOR SUPERFAMILY ASSOCIATED DOMAIN-CONTAINING PROTEIN"/>
    <property type="match status" value="1"/>
</dbReference>
<dbReference type="AlphaFoldDB" id="A0A4Q4Z2D5"/>
<dbReference type="PANTHER" id="PTHR23513">
    <property type="entry name" value="INTEGRAL MEMBRANE EFFLUX PROTEIN-RELATED"/>
    <property type="match status" value="1"/>
</dbReference>
<dbReference type="GO" id="GO:0022857">
    <property type="term" value="F:transmembrane transporter activity"/>
    <property type="evidence" value="ECO:0007669"/>
    <property type="project" value="InterPro"/>
</dbReference>
<dbReference type="SUPFAM" id="SSF103473">
    <property type="entry name" value="MFS general substrate transporter"/>
    <property type="match status" value="1"/>
</dbReference>